<dbReference type="InterPro" id="IPR036396">
    <property type="entry name" value="Cyt_P450_sf"/>
</dbReference>
<keyword evidence="6 7" id="KW-0503">Monooxygenase</keyword>
<dbReference type="SUPFAM" id="SSF48264">
    <property type="entry name" value="Cytochrome P450"/>
    <property type="match status" value="1"/>
</dbReference>
<keyword evidence="4 7" id="KW-0560">Oxidoreductase</keyword>
<keyword evidence="9" id="KW-1185">Reference proteome</keyword>
<dbReference type="Proteomes" id="UP001501442">
    <property type="component" value="Unassembled WGS sequence"/>
</dbReference>
<evidence type="ECO:0000256" key="5">
    <source>
        <dbReference type="ARBA" id="ARBA00023004"/>
    </source>
</evidence>
<sequence length="455" mass="50181">MGTATQIDATVPVPGVRGVSLVALAKDPFGYCMKAARQGDGLVRLGAGPVRAYLVSHPDYVRHILVGNAANYVKGSIMDGIRLALGNGLFTSDGDFWRRQRRLMQPAFHTRRIQRMAETVGEAVDASMASWAPAVANGAPIDILRESVQINITIILKTLFGTDIDEERSTRLHDLTDQVFAGMTRRVWTFFVPSWLPTPGAAAYGRAIEALDQEIYALISARRAALADGDAGEDLLSALIQAEDAETGERMSDRQLRDEVFTIFLAGYESTATGVAWAWHLLSQHPEAATRLGEEVDRVLGGRRPGYDDLAELTYTRRVVSETFRLYPAFPMYFRGSVEDDVVGPYAIPGGANIIISPYATHHDPRHWDDPEAFDPDRFTPERYDSRAREAYYPFGKGQRMCIGEPMSLTIAQLLIATIAQAYEVRTVPGAQITGRYAMTYQPKNGLPVILTPRG</sequence>
<dbReference type="InterPro" id="IPR050196">
    <property type="entry name" value="Cytochrome_P450_Monoox"/>
</dbReference>
<dbReference type="InterPro" id="IPR001128">
    <property type="entry name" value="Cyt_P450"/>
</dbReference>
<evidence type="ECO:0000256" key="7">
    <source>
        <dbReference type="RuleBase" id="RU000461"/>
    </source>
</evidence>
<keyword evidence="2 7" id="KW-0349">Heme</keyword>
<reference evidence="9" key="1">
    <citation type="journal article" date="2019" name="Int. J. Syst. Evol. Microbiol.">
        <title>The Global Catalogue of Microorganisms (GCM) 10K type strain sequencing project: providing services to taxonomists for standard genome sequencing and annotation.</title>
        <authorList>
            <consortium name="The Broad Institute Genomics Platform"/>
            <consortium name="The Broad Institute Genome Sequencing Center for Infectious Disease"/>
            <person name="Wu L."/>
            <person name="Ma J."/>
        </authorList>
    </citation>
    <scope>NUCLEOTIDE SEQUENCE [LARGE SCALE GENOMIC DNA]</scope>
    <source>
        <strain evidence="9">JCM 17939</strain>
    </source>
</reference>
<comment type="similarity">
    <text evidence="1 7">Belongs to the cytochrome P450 family.</text>
</comment>
<evidence type="ECO:0000313" key="8">
    <source>
        <dbReference type="EMBL" id="GAA4636392.1"/>
    </source>
</evidence>
<name>A0ABP8UPT2_9ACTN</name>
<dbReference type="PRINTS" id="PR00463">
    <property type="entry name" value="EP450I"/>
</dbReference>
<proteinExistence type="inferred from homology"/>
<accession>A0ABP8UPT2</accession>
<dbReference type="PANTHER" id="PTHR24291">
    <property type="entry name" value="CYTOCHROME P450 FAMILY 4"/>
    <property type="match status" value="1"/>
</dbReference>
<dbReference type="PANTHER" id="PTHR24291:SF50">
    <property type="entry name" value="BIFUNCTIONAL ALBAFLAVENONE MONOOXYGENASE_TERPENE SYNTHASE"/>
    <property type="match status" value="1"/>
</dbReference>
<evidence type="ECO:0000256" key="6">
    <source>
        <dbReference type="ARBA" id="ARBA00023033"/>
    </source>
</evidence>
<evidence type="ECO:0000256" key="1">
    <source>
        <dbReference type="ARBA" id="ARBA00010617"/>
    </source>
</evidence>
<dbReference type="InterPro" id="IPR017972">
    <property type="entry name" value="Cyt_P450_CS"/>
</dbReference>
<evidence type="ECO:0000256" key="3">
    <source>
        <dbReference type="ARBA" id="ARBA00022723"/>
    </source>
</evidence>
<evidence type="ECO:0000256" key="4">
    <source>
        <dbReference type="ARBA" id="ARBA00023002"/>
    </source>
</evidence>
<evidence type="ECO:0000313" key="9">
    <source>
        <dbReference type="Proteomes" id="UP001501442"/>
    </source>
</evidence>
<comment type="caution">
    <text evidence="8">The sequence shown here is derived from an EMBL/GenBank/DDBJ whole genome shotgun (WGS) entry which is preliminary data.</text>
</comment>
<dbReference type="PRINTS" id="PR00385">
    <property type="entry name" value="P450"/>
</dbReference>
<protein>
    <submittedName>
        <fullName evidence="8">Cytochrome P450</fullName>
    </submittedName>
</protein>
<dbReference type="EMBL" id="BAABHK010000017">
    <property type="protein sequence ID" value="GAA4636392.1"/>
    <property type="molecule type" value="Genomic_DNA"/>
</dbReference>
<keyword evidence="3 7" id="KW-0479">Metal-binding</keyword>
<gene>
    <name evidence="8" type="ORF">GCM10023196_085940</name>
</gene>
<dbReference type="CDD" id="cd20620">
    <property type="entry name" value="CYP132-like"/>
    <property type="match status" value="1"/>
</dbReference>
<organism evidence="8 9">
    <name type="scientific">Actinoallomurus vinaceus</name>
    <dbReference type="NCBI Taxonomy" id="1080074"/>
    <lineage>
        <taxon>Bacteria</taxon>
        <taxon>Bacillati</taxon>
        <taxon>Actinomycetota</taxon>
        <taxon>Actinomycetes</taxon>
        <taxon>Streptosporangiales</taxon>
        <taxon>Thermomonosporaceae</taxon>
        <taxon>Actinoallomurus</taxon>
    </lineage>
</organism>
<dbReference type="Gene3D" id="1.10.630.10">
    <property type="entry name" value="Cytochrome P450"/>
    <property type="match status" value="1"/>
</dbReference>
<dbReference type="InterPro" id="IPR002401">
    <property type="entry name" value="Cyt_P450_E_grp-I"/>
</dbReference>
<dbReference type="PROSITE" id="PS00086">
    <property type="entry name" value="CYTOCHROME_P450"/>
    <property type="match status" value="1"/>
</dbReference>
<dbReference type="Pfam" id="PF00067">
    <property type="entry name" value="p450"/>
    <property type="match status" value="1"/>
</dbReference>
<evidence type="ECO:0000256" key="2">
    <source>
        <dbReference type="ARBA" id="ARBA00022617"/>
    </source>
</evidence>
<keyword evidence="5 7" id="KW-0408">Iron</keyword>
<dbReference type="RefSeq" id="WP_345439369.1">
    <property type="nucleotide sequence ID" value="NZ_BAABHK010000017.1"/>
</dbReference>